<dbReference type="OrthoDB" id="337486at2759"/>
<comment type="caution">
    <text evidence="2">The sequence shown here is derived from an EMBL/GenBank/DDBJ whole genome shotgun (WGS) entry which is preliminary data.</text>
</comment>
<gene>
    <name evidence="2" type="ORF">jhhlp_005617</name>
</gene>
<evidence type="ECO:0000313" key="3">
    <source>
        <dbReference type="Proteomes" id="UP000233524"/>
    </source>
</evidence>
<dbReference type="InterPro" id="IPR007218">
    <property type="entry name" value="DNA_pol_delta_4"/>
</dbReference>
<dbReference type="GO" id="GO:0006261">
    <property type="term" value="P:DNA-templated DNA replication"/>
    <property type="evidence" value="ECO:0007669"/>
    <property type="project" value="TreeGrafter"/>
</dbReference>
<dbReference type="GO" id="GO:0000731">
    <property type="term" value="P:DNA synthesis involved in DNA repair"/>
    <property type="evidence" value="ECO:0007669"/>
    <property type="project" value="InterPro"/>
</dbReference>
<dbReference type="PANTHER" id="PTHR14303:SF0">
    <property type="entry name" value="DNA POLYMERASE DELTA SUBUNIT 4"/>
    <property type="match status" value="1"/>
</dbReference>
<evidence type="ECO:0008006" key="4">
    <source>
        <dbReference type="Google" id="ProtNLM"/>
    </source>
</evidence>
<dbReference type="EMBL" id="NLAX01000701">
    <property type="protein sequence ID" value="PKS07020.1"/>
    <property type="molecule type" value="Genomic_DNA"/>
</dbReference>
<organism evidence="2 3">
    <name type="scientific">Lomentospora prolificans</name>
    <dbReference type="NCBI Taxonomy" id="41688"/>
    <lineage>
        <taxon>Eukaryota</taxon>
        <taxon>Fungi</taxon>
        <taxon>Dikarya</taxon>
        <taxon>Ascomycota</taxon>
        <taxon>Pezizomycotina</taxon>
        <taxon>Sordariomycetes</taxon>
        <taxon>Hypocreomycetidae</taxon>
        <taxon>Microascales</taxon>
        <taxon>Microascaceae</taxon>
        <taxon>Lomentospora</taxon>
    </lineage>
</organism>
<dbReference type="InParanoid" id="A0A2N3N3K4"/>
<dbReference type="VEuPathDB" id="FungiDB:jhhlp_005617"/>
<feature type="compositionally biased region" description="Acidic residues" evidence="1">
    <location>
        <begin position="60"/>
        <end position="80"/>
    </location>
</feature>
<accession>A0A2N3N3K4</accession>
<name>A0A2N3N3K4_9PEZI</name>
<feature type="region of interest" description="Disordered" evidence="1">
    <location>
        <begin position="1"/>
        <end position="98"/>
    </location>
</feature>
<feature type="compositionally biased region" description="Basic and acidic residues" evidence="1">
    <location>
        <begin position="38"/>
        <end position="53"/>
    </location>
</feature>
<dbReference type="Proteomes" id="UP000233524">
    <property type="component" value="Unassembled WGS sequence"/>
</dbReference>
<evidence type="ECO:0000256" key="1">
    <source>
        <dbReference type="SAM" id="MobiDB-lite"/>
    </source>
</evidence>
<dbReference type="GO" id="GO:0043625">
    <property type="term" value="C:delta DNA polymerase complex"/>
    <property type="evidence" value="ECO:0007669"/>
    <property type="project" value="TreeGrafter"/>
</dbReference>
<evidence type="ECO:0000313" key="2">
    <source>
        <dbReference type="EMBL" id="PKS07020.1"/>
    </source>
</evidence>
<dbReference type="AlphaFoldDB" id="A0A2N3N3K4"/>
<sequence length="207" mass="22760">MPVTRRSTGGGRARPGPEKGQSTISFATRVTKASAPIDAKKAVLSEPAPKKAEVQTPANDEVEEVEEEATEEEEEVEQDDPVQKVSAPEPDVPVDAEKDESDLLAERMTDAEIKKYWSGIQNARIAAPVHQEDLTISEQILRYFDVSSQYGPSIGINRTRRWKRAERLGLNPPIEVLAVLMKEEKNQPGSTEVSSMDQIMNHIAAGA</sequence>
<dbReference type="STRING" id="41688.A0A2N3N3K4"/>
<protein>
    <recommendedName>
        <fullName evidence="4">DNA polymerase delta subunit 4</fullName>
    </recommendedName>
</protein>
<keyword evidence="3" id="KW-1185">Reference proteome</keyword>
<reference evidence="2 3" key="1">
    <citation type="journal article" date="2017" name="G3 (Bethesda)">
        <title>First Draft Genome Sequence of the Pathogenic Fungus Lomentospora prolificans (Formerly Scedosporium prolificans).</title>
        <authorList>
            <person name="Luo R."/>
            <person name="Zimin A."/>
            <person name="Workman R."/>
            <person name="Fan Y."/>
            <person name="Pertea G."/>
            <person name="Grossman N."/>
            <person name="Wear M.P."/>
            <person name="Jia B."/>
            <person name="Miller H."/>
            <person name="Casadevall A."/>
            <person name="Timp W."/>
            <person name="Zhang S.X."/>
            <person name="Salzberg S.L."/>
        </authorList>
    </citation>
    <scope>NUCLEOTIDE SEQUENCE [LARGE SCALE GENOMIC DNA]</scope>
    <source>
        <strain evidence="2 3">JHH-5317</strain>
    </source>
</reference>
<dbReference type="PANTHER" id="PTHR14303">
    <property type="entry name" value="DNA POLYMERASE DELTA SUBUNIT 4"/>
    <property type="match status" value="1"/>
</dbReference>
<dbReference type="GO" id="GO:0003887">
    <property type="term" value="F:DNA-directed DNA polymerase activity"/>
    <property type="evidence" value="ECO:0007669"/>
    <property type="project" value="TreeGrafter"/>
</dbReference>
<dbReference type="Pfam" id="PF04081">
    <property type="entry name" value="DNA_pol_delta_4"/>
    <property type="match status" value="1"/>
</dbReference>
<proteinExistence type="predicted"/>